<evidence type="ECO:0000256" key="4">
    <source>
        <dbReference type="ARBA" id="ARBA00022692"/>
    </source>
</evidence>
<dbReference type="EMBL" id="AP017372">
    <property type="protein sequence ID" value="BAU58448.1"/>
    <property type="molecule type" value="Genomic_DNA"/>
</dbReference>
<feature type="transmembrane region" description="Helical" evidence="7">
    <location>
        <begin position="72"/>
        <end position="100"/>
    </location>
</feature>
<dbReference type="KEGG" id="hhk:HH1059_17360"/>
<evidence type="ECO:0000256" key="5">
    <source>
        <dbReference type="ARBA" id="ARBA00022989"/>
    </source>
</evidence>
<evidence type="ECO:0000256" key="1">
    <source>
        <dbReference type="ARBA" id="ARBA00004651"/>
    </source>
</evidence>
<dbReference type="OrthoDB" id="9798859at2"/>
<sequence length="144" mass="15396">MIQAGSLILSTMARVLLPLQLIFSIFMLLRGHDLPGGGFIAGLIGSAAFILYLFAFGGAATQSLLRVDPRTIAGVGLVIGTLAAVPPIFIGEPFFTALWWYPYIPLIGEVSINTPLIFDIGVYLTVIGSVLTIVIFLAEAEEEE</sequence>
<dbReference type="InterPro" id="IPR050622">
    <property type="entry name" value="CPA3_antiporter_subunitB"/>
</dbReference>
<evidence type="ECO:0000313" key="9">
    <source>
        <dbReference type="EMBL" id="BAU58448.1"/>
    </source>
</evidence>
<feature type="transmembrane region" description="Helical" evidence="7">
    <location>
        <begin position="7"/>
        <end position="27"/>
    </location>
</feature>
<organism evidence="9 10">
    <name type="scientific">Halorhodospira halochloris</name>
    <name type="common">Ectothiorhodospira halochloris</name>
    <dbReference type="NCBI Taxonomy" id="1052"/>
    <lineage>
        <taxon>Bacteria</taxon>
        <taxon>Pseudomonadati</taxon>
        <taxon>Pseudomonadota</taxon>
        <taxon>Gammaproteobacteria</taxon>
        <taxon>Chromatiales</taxon>
        <taxon>Ectothiorhodospiraceae</taxon>
        <taxon>Halorhodospira</taxon>
    </lineage>
</organism>
<dbReference type="PANTHER" id="PTHR33932:SF4">
    <property type="entry name" value="NA(+)_H(+) ANTIPORTER SUBUNIT B"/>
    <property type="match status" value="1"/>
</dbReference>
<evidence type="ECO:0000256" key="6">
    <source>
        <dbReference type="ARBA" id="ARBA00023136"/>
    </source>
</evidence>
<protein>
    <submittedName>
        <fullName evidence="9">Na(+) H(+) antiporter subunit B</fullName>
    </submittedName>
</protein>
<comment type="subcellular location">
    <subcellularLocation>
        <location evidence="1">Cell membrane</location>
        <topology evidence="1">Multi-pass membrane protein</topology>
    </subcellularLocation>
</comment>
<evidence type="ECO:0000256" key="3">
    <source>
        <dbReference type="ARBA" id="ARBA00022475"/>
    </source>
</evidence>
<dbReference type="NCBIfam" id="NF009163">
    <property type="entry name" value="PRK12509.1"/>
    <property type="match status" value="1"/>
</dbReference>
<comment type="similarity">
    <text evidence="2">Belongs to the CPA3 antiporters (TC 2.A.63) subunit B family.</text>
</comment>
<proteinExistence type="inferred from homology"/>
<keyword evidence="10" id="KW-1185">Reference proteome</keyword>
<evidence type="ECO:0000259" key="8">
    <source>
        <dbReference type="Pfam" id="PF04039"/>
    </source>
</evidence>
<keyword evidence="3" id="KW-1003">Cell membrane</keyword>
<name>A0A125T2Q6_HALHR</name>
<reference evidence="9" key="1">
    <citation type="submission" date="2016-02" db="EMBL/GenBank/DDBJ databases">
        <title>Halorhodospira halochloris DSM-1059 complete genome, version 2.</title>
        <authorList>
            <person name="Tsukatani Y."/>
        </authorList>
    </citation>
    <scope>NUCLEOTIDE SEQUENCE</scope>
    <source>
        <strain evidence="9">DSM 1059</strain>
    </source>
</reference>
<gene>
    <name evidence="9" type="primary">mrpB</name>
    <name evidence="9" type="ORF">HH1059_17360</name>
</gene>
<feature type="domain" description="Na+/H+ antiporter MnhB subunit-related protein" evidence="8">
    <location>
        <begin position="8"/>
        <end position="132"/>
    </location>
</feature>
<feature type="transmembrane region" description="Helical" evidence="7">
    <location>
        <begin position="120"/>
        <end position="138"/>
    </location>
</feature>
<keyword evidence="4 7" id="KW-0812">Transmembrane</keyword>
<accession>A0A125T2Q6</accession>
<evidence type="ECO:0000256" key="7">
    <source>
        <dbReference type="SAM" id="Phobius"/>
    </source>
</evidence>
<feature type="transmembrane region" description="Helical" evidence="7">
    <location>
        <begin position="39"/>
        <end position="60"/>
    </location>
</feature>
<keyword evidence="6 7" id="KW-0472">Membrane</keyword>
<evidence type="ECO:0000313" key="10">
    <source>
        <dbReference type="Proteomes" id="UP000218890"/>
    </source>
</evidence>
<dbReference type="InterPro" id="IPR007182">
    <property type="entry name" value="MnhB"/>
</dbReference>
<dbReference type="PANTHER" id="PTHR33932">
    <property type="entry name" value="NA(+)/H(+) ANTIPORTER SUBUNIT B"/>
    <property type="match status" value="1"/>
</dbReference>
<dbReference type="GO" id="GO:0005886">
    <property type="term" value="C:plasma membrane"/>
    <property type="evidence" value="ECO:0007669"/>
    <property type="project" value="UniProtKB-SubCell"/>
</dbReference>
<keyword evidence="5 7" id="KW-1133">Transmembrane helix</keyword>
<evidence type="ECO:0000256" key="2">
    <source>
        <dbReference type="ARBA" id="ARBA00009425"/>
    </source>
</evidence>
<dbReference type="Proteomes" id="UP000218890">
    <property type="component" value="Chromosome"/>
</dbReference>
<dbReference type="AlphaFoldDB" id="A0A125T2Q6"/>
<dbReference type="Pfam" id="PF04039">
    <property type="entry name" value="MnhB"/>
    <property type="match status" value="1"/>
</dbReference>